<dbReference type="AlphaFoldDB" id="A0A4Q9RD76"/>
<dbReference type="GO" id="GO:0016020">
    <property type="term" value="C:membrane"/>
    <property type="evidence" value="ECO:0007669"/>
    <property type="project" value="UniProtKB-SubCell"/>
</dbReference>
<accession>A0A4Q9RD76</accession>
<dbReference type="SUPFAM" id="SSF103473">
    <property type="entry name" value="MFS general substrate transporter"/>
    <property type="match status" value="1"/>
</dbReference>
<keyword evidence="2" id="KW-0813">Transport</keyword>
<feature type="transmembrane region" description="Helical" evidence="6">
    <location>
        <begin position="78"/>
        <end position="99"/>
    </location>
</feature>
<feature type="transmembrane region" description="Helical" evidence="6">
    <location>
        <begin position="296"/>
        <end position="317"/>
    </location>
</feature>
<reference evidence="8 9" key="1">
    <citation type="submission" date="2018-06" db="EMBL/GenBank/DDBJ databases">
        <title>Three novel Pseudomonas species isolated from symptomatic oak.</title>
        <authorList>
            <person name="Bueno-Gonzalez V."/>
            <person name="Brady C."/>
        </authorList>
    </citation>
    <scope>NUCLEOTIDE SEQUENCE [LARGE SCALE GENOMIC DNA]</scope>
    <source>
        <strain evidence="8 9">P17C</strain>
    </source>
</reference>
<dbReference type="Proteomes" id="UP000292639">
    <property type="component" value="Unassembled WGS sequence"/>
</dbReference>
<evidence type="ECO:0000256" key="5">
    <source>
        <dbReference type="ARBA" id="ARBA00023136"/>
    </source>
</evidence>
<dbReference type="EMBL" id="QJUP01000005">
    <property type="protein sequence ID" value="TBU98355.1"/>
    <property type="molecule type" value="Genomic_DNA"/>
</dbReference>
<evidence type="ECO:0000259" key="7">
    <source>
        <dbReference type="PROSITE" id="PS50850"/>
    </source>
</evidence>
<evidence type="ECO:0000256" key="4">
    <source>
        <dbReference type="ARBA" id="ARBA00022989"/>
    </source>
</evidence>
<evidence type="ECO:0000313" key="8">
    <source>
        <dbReference type="EMBL" id="TBU98355.1"/>
    </source>
</evidence>
<evidence type="ECO:0000256" key="2">
    <source>
        <dbReference type="ARBA" id="ARBA00022448"/>
    </source>
</evidence>
<comment type="caution">
    <text evidence="8">The sequence shown here is derived from an EMBL/GenBank/DDBJ whole genome shotgun (WGS) entry which is preliminary data.</text>
</comment>
<keyword evidence="5 6" id="KW-0472">Membrane</keyword>
<feature type="transmembrane region" description="Helical" evidence="6">
    <location>
        <begin position="354"/>
        <end position="378"/>
    </location>
</feature>
<feature type="transmembrane region" description="Helical" evidence="6">
    <location>
        <begin position="329"/>
        <end position="348"/>
    </location>
</feature>
<feature type="transmembrane region" description="Helical" evidence="6">
    <location>
        <begin position="426"/>
        <end position="445"/>
    </location>
</feature>
<dbReference type="GO" id="GO:0022857">
    <property type="term" value="F:transmembrane transporter activity"/>
    <property type="evidence" value="ECO:0007669"/>
    <property type="project" value="InterPro"/>
</dbReference>
<feature type="transmembrane region" description="Helical" evidence="6">
    <location>
        <begin position="106"/>
        <end position="126"/>
    </location>
</feature>
<comment type="subcellular location">
    <subcellularLocation>
        <location evidence="1">Membrane</location>
        <topology evidence="1">Multi-pass membrane protein</topology>
    </subcellularLocation>
</comment>
<dbReference type="InterPro" id="IPR036259">
    <property type="entry name" value="MFS_trans_sf"/>
</dbReference>
<dbReference type="Gene3D" id="1.20.1250.20">
    <property type="entry name" value="MFS general substrate transporter like domains"/>
    <property type="match status" value="2"/>
</dbReference>
<feature type="transmembrane region" description="Helical" evidence="6">
    <location>
        <begin position="390"/>
        <end position="414"/>
    </location>
</feature>
<dbReference type="PROSITE" id="PS50850">
    <property type="entry name" value="MFS"/>
    <property type="match status" value="1"/>
</dbReference>
<name>A0A4Q9RD76_9GAMM</name>
<dbReference type="PANTHER" id="PTHR23505:SF79">
    <property type="entry name" value="PROTEIN SPINSTER"/>
    <property type="match status" value="1"/>
</dbReference>
<protein>
    <recommendedName>
        <fullName evidence="7">Major facilitator superfamily (MFS) profile domain-containing protein</fullName>
    </recommendedName>
</protein>
<evidence type="ECO:0000313" key="9">
    <source>
        <dbReference type="Proteomes" id="UP000292639"/>
    </source>
</evidence>
<sequence length="466" mass="48729">MGACTRAGTRTKPRGGRMSRLASAAGGIGATRVTWRAWMVVFILLLLVTLAFIDRMSISLMVDPIKASFGIDDFRMGILQGPAFAVFFLIGSLPMGWIVDRYPARWTIYFGVTAWSLATIACGLAGSFTELLIARCLVGLGEAVLQPASWSLVARLFPPQRLALAISVLSSGAQVGAAASYVMGGVLIAQATAIAADPLPVFGQVESWQVVFLACGVLGVAMAFLIFTAPRERKAGASSDGTGNAGLGRFIRDNRVFLVCHFLGFSLLCAMTYGAAAWLPTLLMRSHGLDVRTVGTLLAAVAVTAGIGGFVFNGWWVDRAFARGRKDAHLRHFALVGAAVAIIGGFGFSLGATAVALVLCFAVIQFLQPFSGVAGAVLQIATPPEYRGRISAAFILLYNSAGIALGPSLVVFLSDRVFASSDLGPAIAASYALLGSTAAALLWAGRRHAAAAAQRGTDPATHQDSP</sequence>
<keyword evidence="9" id="KW-1185">Reference proteome</keyword>
<feature type="transmembrane region" description="Helical" evidence="6">
    <location>
        <begin position="208"/>
        <end position="229"/>
    </location>
</feature>
<gene>
    <name evidence="8" type="ORF">DNJ96_06120</name>
</gene>
<keyword evidence="3 6" id="KW-0812">Transmembrane</keyword>
<feature type="transmembrane region" description="Helical" evidence="6">
    <location>
        <begin position="256"/>
        <end position="276"/>
    </location>
</feature>
<feature type="domain" description="Major facilitator superfamily (MFS) profile" evidence="7">
    <location>
        <begin position="40"/>
        <end position="447"/>
    </location>
</feature>
<evidence type="ECO:0000256" key="3">
    <source>
        <dbReference type="ARBA" id="ARBA00022692"/>
    </source>
</evidence>
<keyword evidence="4 6" id="KW-1133">Transmembrane helix</keyword>
<dbReference type="Pfam" id="PF07690">
    <property type="entry name" value="MFS_1"/>
    <property type="match status" value="1"/>
</dbReference>
<feature type="transmembrane region" description="Helical" evidence="6">
    <location>
        <begin position="132"/>
        <end position="150"/>
    </location>
</feature>
<feature type="transmembrane region" description="Helical" evidence="6">
    <location>
        <begin position="162"/>
        <end position="188"/>
    </location>
</feature>
<dbReference type="InterPro" id="IPR020846">
    <property type="entry name" value="MFS_dom"/>
</dbReference>
<organism evidence="8 9">
    <name type="scientific">Stutzerimonas kirkiae</name>
    <dbReference type="NCBI Taxonomy" id="2211392"/>
    <lineage>
        <taxon>Bacteria</taxon>
        <taxon>Pseudomonadati</taxon>
        <taxon>Pseudomonadota</taxon>
        <taxon>Gammaproteobacteria</taxon>
        <taxon>Pseudomonadales</taxon>
        <taxon>Pseudomonadaceae</taxon>
        <taxon>Stutzerimonas</taxon>
    </lineage>
</organism>
<evidence type="ECO:0000256" key="1">
    <source>
        <dbReference type="ARBA" id="ARBA00004141"/>
    </source>
</evidence>
<proteinExistence type="predicted"/>
<dbReference type="PANTHER" id="PTHR23505">
    <property type="entry name" value="SPINSTER"/>
    <property type="match status" value="1"/>
</dbReference>
<evidence type="ECO:0000256" key="6">
    <source>
        <dbReference type="SAM" id="Phobius"/>
    </source>
</evidence>
<feature type="transmembrane region" description="Helical" evidence="6">
    <location>
        <begin position="37"/>
        <end position="58"/>
    </location>
</feature>
<dbReference type="InterPro" id="IPR011701">
    <property type="entry name" value="MFS"/>
</dbReference>
<dbReference type="InterPro" id="IPR044770">
    <property type="entry name" value="MFS_spinster-like"/>
</dbReference>